<dbReference type="Proteomes" id="UP000887580">
    <property type="component" value="Unplaced"/>
</dbReference>
<accession>A0AC35GGX5</accession>
<evidence type="ECO:0000313" key="1">
    <source>
        <dbReference type="Proteomes" id="UP000887580"/>
    </source>
</evidence>
<evidence type="ECO:0000313" key="2">
    <source>
        <dbReference type="WBParaSite" id="PS1159_v2.g4881.t1"/>
    </source>
</evidence>
<name>A0AC35GGX5_9BILA</name>
<protein>
    <submittedName>
        <fullName evidence="2">Uncharacterized protein</fullName>
    </submittedName>
</protein>
<proteinExistence type="predicted"/>
<dbReference type="WBParaSite" id="PS1159_v2.g4881.t1">
    <property type="protein sequence ID" value="PS1159_v2.g4881.t1"/>
    <property type="gene ID" value="PS1159_v2.g4881"/>
</dbReference>
<reference evidence="2" key="1">
    <citation type="submission" date="2022-11" db="UniProtKB">
        <authorList>
            <consortium name="WormBaseParasite"/>
        </authorList>
    </citation>
    <scope>IDENTIFICATION</scope>
</reference>
<organism evidence="1 2">
    <name type="scientific">Panagrolaimus sp. PS1159</name>
    <dbReference type="NCBI Taxonomy" id="55785"/>
    <lineage>
        <taxon>Eukaryota</taxon>
        <taxon>Metazoa</taxon>
        <taxon>Ecdysozoa</taxon>
        <taxon>Nematoda</taxon>
        <taxon>Chromadorea</taxon>
        <taxon>Rhabditida</taxon>
        <taxon>Tylenchina</taxon>
        <taxon>Panagrolaimomorpha</taxon>
        <taxon>Panagrolaimoidea</taxon>
        <taxon>Panagrolaimidae</taxon>
        <taxon>Panagrolaimus</taxon>
    </lineage>
</organism>
<sequence length="246" mass="29209">MTHKSSTNTSSFRYKWLRYFLRRKPCFYLSICEATAFTFLSIIAFLCIYFYIELRDIRFKYDSEDAHLSTLSIYKTFAHCFYKPLKSSEFHVTSCGENSRNQSFAWRHYELMHQNEPTCVDRHEQIKCHEHISQENLQIETYSNFTACAGVNQISMGNRFISAPRSIEIKQSQIPKISQYMLKTFHSSELFVKCPKCKKTTLPFLWNSKCMVKLLTIEYGWPSKMYECDSMLEVPDYECDKLNEFL</sequence>